<feature type="transmembrane region" description="Helical" evidence="5">
    <location>
        <begin position="9"/>
        <end position="28"/>
    </location>
</feature>
<organism evidence="7 8">
    <name type="scientific">Aquipluma nitroreducens</name>
    <dbReference type="NCBI Taxonomy" id="2010828"/>
    <lineage>
        <taxon>Bacteria</taxon>
        <taxon>Pseudomonadati</taxon>
        <taxon>Bacteroidota</taxon>
        <taxon>Bacteroidia</taxon>
        <taxon>Marinilabiliales</taxon>
        <taxon>Prolixibacteraceae</taxon>
        <taxon>Aquipluma</taxon>
    </lineage>
</organism>
<evidence type="ECO:0000313" key="8">
    <source>
        <dbReference type="Proteomes" id="UP001193389"/>
    </source>
</evidence>
<feature type="transmembrane region" description="Helical" evidence="5">
    <location>
        <begin position="172"/>
        <end position="191"/>
    </location>
</feature>
<dbReference type="Proteomes" id="UP001193389">
    <property type="component" value="Chromosome"/>
</dbReference>
<dbReference type="AlphaFoldDB" id="A0A5K7S400"/>
<feature type="transmembrane region" description="Helical" evidence="5">
    <location>
        <begin position="203"/>
        <end position="220"/>
    </location>
</feature>
<comment type="subcellular location">
    <subcellularLocation>
        <location evidence="1">Membrane</location>
        <topology evidence="1">Multi-pass membrane protein</topology>
    </subcellularLocation>
</comment>
<proteinExistence type="predicted"/>
<feature type="transmembrane region" description="Helical" evidence="5">
    <location>
        <begin position="410"/>
        <end position="427"/>
    </location>
</feature>
<keyword evidence="3 5" id="KW-1133">Transmembrane helix</keyword>
<dbReference type="KEGG" id="anf:AQPE_0364"/>
<evidence type="ECO:0000256" key="3">
    <source>
        <dbReference type="ARBA" id="ARBA00022989"/>
    </source>
</evidence>
<feature type="transmembrane region" description="Helical" evidence="5">
    <location>
        <begin position="105"/>
        <end position="124"/>
    </location>
</feature>
<feature type="transmembrane region" description="Helical" evidence="5">
    <location>
        <begin position="373"/>
        <end position="390"/>
    </location>
</feature>
<evidence type="ECO:0000256" key="5">
    <source>
        <dbReference type="SAM" id="Phobius"/>
    </source>
</evidence>
<keyword evidence="8" id="KW-1185">Reference proteome</keyword>
<feature type="transmembrane region" description="Helical" evidence="5">
    <location>
        <begin position="48"/>
        <end position="67"/>
    </location>
</feature>
<keyword evidence="4 5" id="KW-0472">Membrane</keyword>
<dbReference type="RefSeq" id="WP_318349319.1">
    <property type="nucleotide sequence ID" value="NZ_AP018694.1"/>
</dbReference>
<dbReference type="PANTHER" id="PTHR37422:SF17">
    <property type="entry name" value="O-ANTIGEN LIGASE"/>
    <property type="match status" value="1"/>
</dbReference>
<accession>A0A5K7S400</accession>
<evidence type="ECO:0000256" key="2">
    <source>
        <dbReference type="ARBA" id="ARBA00022692"/>
    </source>
</evidence>
<evidence type="ECO:0000256" key="4">
    <source>
        <dbReference type="ARBA" id="ARBA00023136"/>
    </source>
</evidence>
<feature type="transmembrane region" description="Helical" evidence="5">
    <location>
        <begin position="250"/>
        <end position="267"/>
    </location>
</feature>
<reference evidence="7" key="1">
    <citation type="journal article" date="2020" name="Int. J. Syst. Evol. Microbiol.">
        <title>Aquipluma nitroreducens gen. nov. sp. nov., a novel facultatively anaerobic bacterium isolated from a freshwater lake.</title>
        <authorList>
            <person name="Watanabe M."/>
            <person name="Kojima H."/>
            <person name="Fukui M."/>
        </authorList>
    </citation>
    <scope>NUCLEOTIDE SEQUENCE</scope>
    <source>
        <strain evidence="7">MeG22</strain>
    </source>
</reference>
<feature type="transmembrane region" description="Helical" evidence="5">
    <location>
        <begin position="79"/>
        <end position="99"/>
    </location>
</feature>
<evidence type="ECO:0000259" key="6">
    <source>
        <dbReference type="Pfam" id="PF04932"/>
    </source>
</evidence>
<dbReference type="InterPro" id="IPR007016">
    <property type="entry name" value="O-antigen_ligase-rel_domated"/>
</dbReference>
<evidence type="ECO:0000256" key="1">
    <source>
        <dbReference type="ARBA" id="ARBA00004141"/>
    </source>
</evidence>
<dbReference type="Pfam" id="PF04932">
    <property type="entry name" value="Wzy_C"/>
    <property type="match status" value="1"/>
</dbReference>
<dbReference type="InterPro" id="IPR051533">
    <property type="entry name" value="WaaL-like"/>
</dbReference>
<evidence type="ECO:0000313" key="7">
    <source>
        <dbReference type="EMBL" id="BBE16227.1"/>
    </source>
</evidence>
<feature type="domain" description="O-antigen ligase-related" evidence="6">
    <location>
        <begin position="211"/>
        <end position="351"/>
    </location>
</feature>
<feature type="transmembrane region" description="Helical" evidence="5">
    <location>
        <begin position="343"/>
        <end position="361"/>
    </location>
</feature>
<gene>
    <name evidence="7" type="ORF">AQPE_0364</name>
</gene>
<dbReference type="PANTHER" id="PTHR37422">
    <property type="entry name" value="TEICHURONIC ACID BIOSYNTHESIS PROTEIN TUAE"/>
    <property type="match status" value="1"/>
</dbReference>
<name>A0A5K7S400_9BACT</name>
<dbReference type="EMBL" id="AP018694">
    <property type="protein sequence ID" value="BBE16227.1"/>
    <property type="molecule type" value="Genomic_DNA"/>
</dbReference>
<sequence>MYFNQNKNSFISNVTGIIIVCISFIPLYNRYLTHQRVNRYDLNFTTLLIEYLLVIILVIIFFSRKPFKTESIFEKRISWLSKILVLYVSLSFVSCLFSKDVSRSLSLFAFGMIGPLFLYLIIVYRTSANFFNLNLLIRSFWISNILFLIIAYLFAFRYGFSSDLLEVRSGKNIYGSNSVIGSICFLLPIIFVKNQYLPKLKSANVILSLFGIISIIWVIISLSRWGYATLFITYFLISILINKSLSIKKIVIALILFILIMILVPRLNDLIIHRFTGNTSNISMESVYDNTSKEGRFVRWANAYSIMDNNLLLGIGLGNNYLVDPFKSPDAHNLFINLLLEQGLLIFLSFIAIFVALYKLVKSISKHYCNNKLKYLAISLGIGIFVFHFWSLTGGSHIQAAGIISAVKNYYFFISMGLLVYISRLLGKLNKIQESKTIEISGHQLTGFQITHHQKI</sequence>
<protein>
    <submittedName>
        <fullName evidence="7">Membrane protein</fullName>
    </submittedName>
</protein>
<feature type="transmembrane region" description="Helical" evidence="5">
    <location>
        <begin position="136"/>
        <end position="160"/>
    </location>
</feature>
<dbReference type="GO" id="GO:0016020">
    <property type="term" value="C:membrane"/>
    <property type="evidence" value="ECO:0007669"/>
    <property type="project" value="UniProtKB-SubCell"/>
</dbReference>
<keyword evidence="2 5" id="KW-0812">Transmembrane</keyword>